<name>A0ABR9W3Q8_9MICO</name>
<comment type="caution">
    <text evidence="2">The sequence shown here is derived from an EMBL/GenBank/DDBJ whole genome shotgun (WGS) entry which is preliminary data.</text>
</comment>
<evidence type="ECO:0000313" key="2">
    <source>
        <dbReference type="EMBL" id="MBE9405079.1"/>
    </source>
</evidence>
<gene>
    <name evidence="2" type="ORF">IOE58_13115</name>
</gene>
<feature type="region of interest" description="Disordered" evidence="1">
    <location>
        <begin position="23"/>
        <end position="62"/>
    </location>
</feature>
<feature type="compositionally biased region" description="Basic and acidic residues" evidence="1">
    <location>
        <begin position="26"/>
        <end position="48"/>
    </location>
</feature>
<organism evidence="2 3">
    <name type="scientific">Brachybacterium epidermidis</name>
    <dbReference type="NCBI Taxonomy" id="2781983"/>
    <lineage>
        <taxon>Bacteria</taxon>
        <taxon>Bacillati</taxon>
        <taxon>Actinomycetota</taxon>
        <taxon>Actinomycetes</taxon>
        <taxon>Micrococcales</taxon>
        <taxon>Dermabacteraceae</taxon>
        <taxon>Brachybacterium</taxon>
    </lineage>
</organism>
<dbReference type="EMBL" id="JADEYR010000020">
    <property type="protein sequence ID" value="MBE9405079.1"/>
    <property type="molecule type" value="Genomic_DNA"/>
</dbReference>
<proteinExistence type="predicted"/>
<dbReference type="Proteomes" id="UP000644727">
    <property type="component" value="Unassembled WGS sequence"/>
</dbReference>
<dbReference type="RefSeq" id="WP_193866815.1">
    <property type="nucleotide sequence ID" value="NZ_JADEYR010000020.1"/>
</dbReference>
<accession>A0ABR9W3Q8</accession>
<sequence length="62" mass="7010">MTQQQLKDTLQADLEALAKVFEEEDRADRRAEAQRRRDGLPEPKRDIQTLDGFANGGAAPRD</sequence>
<evidence type="ECO:0000256" key="1">
    <source>
        <dbReference type="SAM" id="MobiDB-lite"/>
    </source>
</evidence>
<keyword evidence="3" id="KW-1185">Reference proteome</keyword>
<reference evidence="2 3" key="1">
    <citation type="submission" date="2020-10" db="EMBL/GenBank/DDBJ databases">
        <title>Draft genome and description of Brachybacterium epidermidis sp nov.</title>
        <authorList>
            <person name="Boxberger M."/>
            <person name="La Scola B."/>
        </authorList>
    </citation>
    <scope>NUCLEOTIDE SEQUENCE [LARGE SCALE GENOMIC DNA]</scope>
    <source>
        <strain evidence="2 3">Marseille-Q2903</strain>
    </source>
</reference>
<evidence type="ECO:0000313" key="3">
    <source>
        <dbReference type="Proteomes" id="UP000644727"/>
    </source>
</evidence>
<protein>
    <submittedName>
        <fullName evidence="2">Uncharacterized protein</fullName>
    </submittedName>
</protein>